<feature type="region of interest" description="Disordered" evidence="1">
    <location>
        <begin position="1"/>
        <end position="25"/>
    </location>
</feature>
<name>A0AAV4J0Z7_9GAST</name>
<organism evidence="2 3">
    <name type="scientific">Elysia marginata</name>
    <dbReference type="NCBI Taxonomy" id="1093978"/>
    <lineage>
        <taxon>Eukaryota</taxon>
        <taxon>Metazoa</taxon>
        <taxon>Spiralia</taxon>
        <taxon>Lophotrochozoa</taxon>
        <taxon>Mollusca</taxon>
        <taxon>Gastropoda</taxon>
        <taxon>Heterobranchia</taxon>
        <taxon>Euthyneura</taxon>
        <taxon>Panpulmonata</taxon>
        <taxon>Sacoglossa</taxon>
        <taxon>Placobranchoidea</taxon>
        <taxon>Plakobranchidae</taxon>
        <taxon>Elysia</taxon>
    </lineage>
</organism>
<dbReference type="AlphaFoldDB" id="A0AAV4J0Z7"/>
<gene>
    <name evidence="2" type="ORF">ElyMa_006758900</name>
</gene>
<feature type="compositionally biased region" description="Acidic residues" evidence="1">
    <location>
        <begin position="10"/>
        <end position="21"/>
    </location>
</feature>
<evidence type="ECO:0000256" key="1">
    <source>
        <dbReference type="SAM" id="MobiDB-lite"/>
    </source>
</evidence>
<protein>
    <submittedName>
        <fullName evidence="2">Uncharacterized protein</fullName>
    </submittedName>
</protein>
<reference evidence="2 3" key="1">
    <citation type="journal article" date="2021" name="Elife">
        <title>Chloroplast acquisition without the gene transfer in kleptoplastic sea slugs, Plakobranchus ocellatus.</title>
        <authorList>
            <person name="Maeda T."/>
            <person name="Takahashi S."/>
            <person name="Yoshida T."/>
            <person name="Shimamura S."/>
            <person name="Takaki Y."/>
            <person name="Nagai Y."/>
            <person name="Toyoda A."/>
            <person name="Suzuki Y."/>
            <person name="Arimoto A."/>
            <person name="Ishii H."/>
            <person name="Satoh N."/>
            <person name="Nishiyama T."/>
            <person name="Hasebe M."/>
            <person name="Maruyama T."/>
            <person name="Minagawa J."/>
            <person name="Obokata J."/>
            <person name="Shigenobu S."/>
        </authorList>
    </citation>
    <scope>NUCLEOTIDE SEQUENCE [LARGE SCALE GENOMIC DNA]</scope>
</reference>
<sequence length="83" mass="9288">MSLQQTTPNEEAEEEEEEDESGLMPVSSKFALKVLEQVGAYVMQQGDGDAALQQIQSPENTIQQMAESSKKQTTIDSYFMRLN</sequence>
<evidence type="ECO:0000313" key="3">
    <source>
        <dbReference type="Proteomes" id="UP000762676"/>
    </source>
</evidence>
<dbReference type="EMBL" id="BMAT01013534">
    <property type="protein sequence ID" value="GFS14921.1"/>
    <property type="molecule type" value="Genomic_DNA"/>
</dbReference>
<dbReference type="Proteomes" id="UP000762676">
    <property type="component" value="Unassembled WGS sequence"/>
</dbReference>
<accession>A0AAV4J0Z7</accession>
<proteinExistence type="predicted"/>
<evidence type="ECO:0000313" key="2">
    <source>
        <dbReference type="EMBL" id="GFS14921.1"/>
    </source>
</evidence>
<comment type="caution">
    <text evidence="2">The sequence shown here is derived from an EMBL/GenBank/DDBJ whole genome shotgun (WGS) entry which is preliminary data.</text>
</comment>
<keyword evidence="3" id="KW-1185">Reference proteome</keyword>